<evidence type="ECO:0000256" key="1">
    <source>
        <dbReference type="SAM" id="MobiDB-lite"/>
    </source>
</evidence>
<feature type="region of interest" description="Disordered" evidence="1">
    <location>
        <begin position="67"/>
        <end position="251"/>
    </location>
</feature>
<reference evidence="3 4" key="1">
    <citation type="submission" date="2016-10" db="EMBL/GenBank/DDBJ databases">
        <authorList>
            <person name="de Groot N.N."/>
        </authorList>
    </citation>
    <scope>NUCLEOTIDE SEQUENCE [LARGE SCALE GENOMIC DNA]</scope>
    <source>
        <strain evidence="4">L7-484,KACC 16230,DSM 25025</strain>
    </source>
</reference>
<dbReference type="OrthoDB" id="8442940at2"/>
<evidence type="ECO:0000313" key="4">
    <source>
        <dbReference type="Proteomes" id="UP000198793"/>
    </source>
</evidence>
<keyword evidence="2" id="KW-1133">Transmembrane helix</keyword>
<dbReference type="RefSeq" id="WP_090667935.1">
    <property type="nucleotide sequence ID" value="NZ_FNIT01000001.1"/>
</dbReference>
<evidence type="ECO:0000313" key="3">
    <source>
        <dbReference type="EMBL" id="SDN58096.1"/>
    </source>
</evidence>
<feature type="compositionally biased region" description="Low complexity" evidence="1">
    <location>
        <begin position="291"/>
        <end position="336"/>
    </location>
</feature>
<dbReference type="AlphaFoldDB" id="A0A1H0CJQ0"/>
<gene>
    <name evidence="3" type="ORF">SAMN05192530_101339</name>
</gene>
<protein>
    <recommendedName>
        <fullName evidence="5">CheA signal transduction histidine kinase</fullName>
    </recommendedName>
</protein>
<accession>A0A1H0CJQ0</accession>
<dbReference type="STRING" id="1166073.SAMN05192530_101339"/>
<dbReference type="EMBL" id="FNIT01000001">
    <property type="protein sequence ID" value="SDN58096.1"/>
    <property type="molecule type" value="Genomic_DNA"/>
</dbReference>
<evidence type="ECO:0000256" key="2">
    <source>
        <dbReference type="SAM" id="Phobius"/>
    </source>
</evidence>
<dbReference type="Proteomes" id="UP000198793">
    <property type="component" value="Unassembled WGS sequence"/>
</dbReference>
<proteinExistence type="predicted"/>
<keyword evidence="2" id="KW-0472">Membrane</keyword>
<feature type="compositionally biased region" description="Basic and acidic residues" evidence="1">
    <location>
        <begin position="206"/>
        <end position="215"/>
    </location>
</feature>
<keyword evidence="2" id="KW-0812">Transmembrane</keyword>
<feature type="region of interest" description="Disordered" evidence="1">
    <location>
        <begin position="369"/>
        <end position="409"/>
    </location>
</feature>
<name>A0A1H0CJQ0_9HYPH</name>
<feature type="compositionally biased region" description="Low complexity" evidence="1">
    <location>
        <begin position="380"/>
        <end position="403"/>
    </location>
</feature>
<feature type="compositionally biased region" description="Low complexity" evidence="1">
    <location>
        <begin position="242"/>
        <end position="251"/>
    </location>
</feature>
<organism evidence="3 4">
    <name type="scientific">Aureimonas jatrophae</name>
    <dbReference type="NCBI Taxonomy" id="1166073"/>
    <lineage>
        <taxon>Bacteria</taxon>
        <taxon>Pseudomonadati</taxon>
        <taxon>Pseudomonadota</taxon>
        <taxon>Alphaproteobacteria</taxon>
        <taxon>Hyphomicrobiales</taxon>
        <taxon>Aurantimonadaceae</taxon>
        <taxon>Aureimonas</taxon>
    </lineage>
</organism>
<keyword evidence="4" id="KW-1185">Reference proteome</keyword>
<feature type="transmembrane region" description="Helical" evidence="2">
    <location>
        <begin position="251"/>
        <end position="272"/>
    </location>
</feature>
<sequence>MANLTAVLRKTIDGLPNATPQLRAKVYEKARSAITRQIQAANPPLEPHVAEARYRVLEDAIRETEAHYGGGDEDNAPPPAEEPAAPIAVRDEEPPPAPPPAPRPVERQPERAAFPRVTPTMRPAAPADTTLDVPPRGDQPAQAVEPARRFERDPAVAAPSAVSARAPSREAFGAGEDRVGEIGPAPLEEAPRRTAPPPPRAGTLRPARDEPRGEDGAPYSGLFAGIPEADLEGPRRAKRRSASSSGSRRPALVAGSALAVIAALGAAAFFYGDQIRDVLTGSGTSQVASVPAPTATTDGGEAPADTGGEAPATAAPPSGTVTDTAPAAPVTGGARPRQFTQRLLPDGNEVDEGPGTSVANAFEEGTDVAAASPAEPAPTTPESTPAPAAPTTSAPATPPATASNETVPVGQRAVFYEERATNREGSQQNGNVVWSLVSEPPADGQPAEPAIRGVVDVPQDNLKMTLTIRRNADATLPASHVIEIMFDTPADFPGGEVANVQRLALKPTEQARGEPLIGVAGKISPGFFIIALNDLPQAIQSNLGLLGREQWIDIPLAYESGQRALMSVEKGLPGERVFKQALDAWAAKT</sequence>
<feature type="compositionally biased region" description="Low complexity" evidence="1">
    <location>
        <begin position="155"/>
        <end position="166"/>
    </location>
</feature>
<evidence type="ECO:0008006" key="5">
    <source>
        <dbReference type="Google" id="ProtNLM"/>
    </source>
</evidence>
<feature type="region of interest" description="Disordered" evidence="1">
    <location>
        <begin position="284"/>
        <end position="336"/>
    </location>
</feature>